<dbReference type="RefSeq" id="WP_138667519.1">
    <property type="nucleotide sequence ID" value="NZ_VCKY01000059.1"/>
</dbReference>
<dbReference type="AlphaFoldDB" id="A0A5S4FIJ3"/>
<name>A0A5S4FIJ3_9ACTN</name>
<sequence>MGSIRCPHRSGSRRDRTIAAAMRQSSASVILRLRARLYRRIHAAESADSDADGVPDLYQSS</sequence>
<organism evidence="1 2">
    <name type="scientific">Nonomuraea turkmeniaca</name>
    <dbReference type="NCBI Taxonomy" id="103838"/>
    <lineage>
        <taxon>Bacteria</taxon>
        <taxon>Bacillati</taxon>
        <taxon>Actinomycetota</taxon>
        <taxon>Actinomycetes</taxon>
        <taxon>Streptosporangiales</taxon>
        <taxon>Streptosporangiaceae</taxon>
        <taxon>Nonomuraea</taxon>
    </lineage>
</organism>
<protein>
    <submittedName>
        <fullName evidence="1">Uncharacterized protein</fullName>
    </submittedName>
</protein>
<evidence type="ECO:0000313" key="1">
    <source>
        <dbReference type="EMBL" id="TMR20190.1"/>
    </source>
</evidence>
<proteinExistence type="predicted"/>
<accession>A0A5S4FIJ3</accession>
<dbReference type="Proteomes" id="UP000309128">
    <property type="component" value="Unassembled WGS sequence"/>
</dbReference>
<evidence type="ECO:0000313" key="2">
    <source>
        <dbReference type="Proteomes" id="UP000309128"/>
    </source>
</evidence>
<keyword evidence="2" id="KW-1185">Reference proteome</keyword>
<reference evidence="1 2" key="1">
    <citation type="submission" date="2019-05" db="EMBL/GenBank/DDBJ databases">
        <title>Draft genome sequence of Nonomuraea turkmeniaca DSM 43926.</title>
        <authorList>
            <person name="Saricaoglu S."/>
            <person name="Isik K."/>
        </authorList>
    </citation>
    <scope>NUCLEOTIDE SEQUENCE [LARGE SCALE GENOMIC DNA]</scope>
    <source>
        <strain evidence="1 2">DSM 43926</strain>
    </source>
</reference>
<dbReference type="EMBL" id="VCKY01000059">
    <property type="protein sequence ID" value="TMR20190.1"/>
    <property type="molecule type" value="Genomic_DNA"/>
</dbReference>
<comment type="caution">
    <text evidence="1">The sequence shown here is derived from an EMBL/GenBank/DDBJ whole genome shotgun (WGS) entry which is preliminary data.</text>
</comment>
<gene>
    <name evidence="1" type="ORF">ETD86_19155</name>
</gene>